<feature type="compositionally biased region" description="Basic residues" evidence="6">
    <location>
        <begin position="383"/>
        <end position="393"/>
    </location>
</feature>
<evidence type="ECO:0000256" key="3">
    <source>
        <dbReference type="ARBA" id="ARBA00022963"/>
    </source>
</evidence>
<evidence type="ECO:0000259" key="7">
    <source>
        <dbReference type="PROSITE" id="PS50035"/>
    </source>
</evidence>
<dbReference type="EC" id="3.1.4.4" evidence="5"/>
<keyword evidence="4" id="KW-0443">Lipid metabolism</keyword>
<dbReference type="PROSITE" id="PS50035">
    <property type="entry name" value="PLD"/>
    <property type="match status" value="2"/>
</dbReference>
<sequence>MQSIFRKVEGGIDDLFTGGERHSHTHHGYDCAVSHSDEHNGNRFQSFAPQTTGHAKWYVDGCSYFWAVSEALAQARETIYILDWWLSPELYLRRPPSRNEQYRLDNMLRAAAERGVQVRVIVYKEVPQALTLNSEHTKHALEALHPNIRVFRHPDHLPSGHDFQADIESAFKNMNLRTFDLSKLGKDAIKTLYGTSDDMVLYWAHHEKLCIVDNHVAFMGGLDMCFGRWDTNSHPIADAHPENLDDIIFPGQDYNNARVYDFEDVDKWENNKLDRTKSSRMGWSDISISLSGHIVSSLVTHFIDRWNYIYNGKYISRHEGYEKIPVPLKLHHVPDSVINAGETVYEGGQRFMGGLERHLHHGMGRLMGSRDDEEEDDSERSRGGGHGHGHGHGHGRDQNYGQPPDNNDQKLHIQLTRSCCEWSSGHKIEHSIANAYIAAITNAEHFVYIENQFFITATSDDQHPVSNKIGRAIVQRILRAYRNGEDFGMVVCMPAVPGFAGDLHADGALGTRAIMEYQYNSISRGKNSIYSALIANGVPDPTRYLRFYNLRNYDRINTAPLMGRAEKASGIAYQDARREFDDALESGYDGYSRDGGNVQSELGEKYHRYQAAASRAAHDQPDLLKTADTVSASYMDGGPDLTTRGWMGEGAPGPQGDGGDAELAAFVSEELYIHTKVLIADDRLVIVGSANLNDRSQLGSHDSEIAVVIEDPEHPVNSTMGGRPYVVGAFPSSLRRQIFRKHIGLLPDQRWDQPTRNFLPVTMAPTNEYDWESPADRLVADPLSANFKRLWQSTAATNTAAFDDVFHCVPSDRARNWAEYDSYFSQYFTMPGAKEDTDAKLKDKEKKEKEKIAAAFDHASGSTPPQSPALPKQAKVDYGHVVPGYPGGVAAVKARLAEVRGNLVEMPLQFLVEVKDLAKQGLALNSLTDELYT</sequence>
<feature type="region of interest" description="Disordered" evidence="6">
    <location>
        <begin position="365"/>
        <end position="409"/>
    </location>
</feature>
<organism evidence="8 9">
    <name type="scientific">Sporothrix bragantina</name>
    <dbReference type="NCBI Taxonomy" id="671064"/>
    <lineage>
        <taxon>Eukaryota</taxon>
        <taxon>Fungi</taxon>
        <taxon>Dikarya</taxon>
        <taxon>Ascomycota</taxon>
        <taxon>Pezizomycotina</taxon>
        <taxon>Sordariomycetes</taxon>
        <taxon>Sordariomycetidae</taxon>
        <taxon>Ophiostomatales</taxon>
        <taxon>Ophiostomataceae</taxon>
        <taxon>Sporothrix</taxon>
    </lineage>
</organism>
<accession>A0ABP0BUJ8</accession>
<dbReference type="Pfam" id="PF13091">
    <property type="entry name" value="PLDc_2"/>
    <property type="match status" value="1"/>
</dbReference>
<protein>
    <recommendedName>
        <fullName evidence="5">Phospholipase</fullName>
        <ecNumber evidence="5">3.1.4.4</ecNumber>
    </recommendedName>
</protein>
<comment type="catalytic activity">
    <reaction evidence="5">
        <text>a 1,2-diacyl-sn-glycero-3-phosphocholine + H2O = a 1,2-diacyl-sn-glycero-3-phosphate + choline + H(+)</text>
        <dbReference type="Rhea" id="RHEA:14445"/>
        <dbReference type="ChEBI" id="CHEBI:15354"/>
        <dbReference type="ChEBI" id="CHEBI:15377"/>
        <dbReference type="ChEBI" id="CHEBI:15378"/>
        <dbReference type="ChEBI" id="CHEBI:57643"/>
        <dbReference type="ChEBI" id="CHEBI:58608"/>
        <dbReference type="EC" id="3.1.4.4"/>
    </reaction>
</comment>
<dbReference type="CDD" id="cd09141">
    <property type="entry name" value="PLDc_vPLD1_2_yPLD_like_2"/>
    <property type="match status" value="1"/>
</dbReference>
<keyword evidence="2 5" id="KW-0378">Hydrolase</keyword>
<dbReference type="InterPro" id="IPR016555">
    <property type="entry name" value="PLipase_D_euk"/>
</dbReference>
<evidence type="ECO:0000256" key="2">
    <source>
        <dbReference type="ARBA" id="ARBA00022801"/>
    </source>
</evidence>
<feature type="domain" description="PLD phosphodiesterase" evidence="7">
    <location>
        <begin position="669"/>
        <end position="696"/>
    </location>
</feature>
<dbReference type="Pfam" id="PF00614">
    <property type="entry name" value="PLDc"/>
    <property type="match status" value="1"/>
</dbReference>
<dbReference type="PANTHER" id="PTHR18896">
    <property type="entry name" value="PHOSPHOLIPASE D"/>
    <property type="match status" value="1"/>
</dbReference>
<keyword evidence="9" id="KW-1185">Reference proteome</keyword>
<dbReference type="InterPro" id="IPR001736">
    <property type="entry name" value="PLipase_D/transphosphatidylase"/>
</dbReference>
<dbReference type="CDD" id="cd09138">
    <property type="entry name" value="PLDc_vPLD1_2_yPLD_like_1"/>
    <property type="match status" value="1"/>
</dbReference>
<gene>
    <name evidence="8" type="ORF">SBRCBS47491_005191</name>
</gene>
<evidence type="ECO:0000256" key="6">
    <source>
        <dbReference type="SAM" id="MobiDB-lite"/>
    </source>
</evidence>
<evidence type="ECO:0000256" key="1">
    <source>
        <dbReference type="ARBA" id="ARBA00022737"/>
    </source>
</evidence>
<dbReference type="Proteomes" id="UP001642406">
    <property type="component" value="Unassembled WGS sequence"/>
</dbReference>
<dbReference type="InterPro" id="IPR025202">
    <property type="entry name" value="PLD-like_dom"/>
</dbReference>
<comment type="similarity">
    <text evidence="5">Belongs to the phospholipase D family.</text>
</comment>
<dbReference type="InterPro" id="IPR015679">
    <property type="entry name" value="PLipase_D_fam"/>
</dbReference>
<dbReference type="PANTHER" id="PTHR18896:SF186">
    <property type="entry name" value="PHOSPHOLIPASE D"/>
    <property type="match status" value="1"/>
</dbReference>
<dbReference type="SUPFAM" id="SSF56024">
    <property type="entry name" value="Phospholipase D/nuclease"/>
    <property type="match status" value="2"/>
</dbReference>
<reference evidence="8 9" key="1">
    <citation type="submission" date="2024-01" db="EMBL/GenBank/DDBJ databases">
        <authorList>
            <person name="Allen C."/>
            <person name="Tagirdzhanova G."/>
        </authorList>
    </citation>
    <scope>NUCLEOTIDE SEQUENCE [LARGE SCALE GENOMIC DNA]</scope>
</reference>
<evidence type="ECO:0000313" key="8">
    <source>
        <dbReference type="EMBL" id="CAK7223389.1"/>
    </source>
</evidence>
<name>A0ABP0BUJ8_9PEZI</name>
<evidence type="ECO:0000256" key="4">
    <source>
        <dbReference type="ARBA" id="ARBA00023098"/>
    </source>
</evidence>
<comment type="caution">
    <text evidence="8">The sequence shown here is derived from an EMBL/GenBank/DDBJ whole genome shotgun (WGS) entry which is preliminary data.</text>
</comment>
<keyword evidence="1" id="KW-0677">Repeat</keyword>
<dbReference type="Gene3D" id="3.30.870.10">
    <property type="entry name" value="Endonuclease Chain A"/>
    <property type="match status" value="3"/>
</dbReference>
<evidence type="ECO:0000256" key="5">
    <source>
        <dbReference type="PIRNR" id="PIRNR009376"/>
    </source>
</evidence>
<keyword evidence="3 5" id="KW-0442">Lipid degradation</keyword>
<dbReference type="SMART" id="SM00155">
    <property type="entry name" value="PLDc"/>
    <property type="match status" value="2"/>
</dbReference>
<proteinExistence type="inferred from homology"/>
<dbReference type="EMBL" id="CAWUHC010000043">
    <property type="protein sequence ID" value="CAK7223389.1"/>
    <property type="molecule type" value="Genomic_DNA"/>
</dbReference>
<feature type="domain" description="PLD phosphodiesterase" evidence="7">
    <location>
        <begin position="201"/>
        <end position="228"/>
    </location>
</feature>
<evidence type="ECO:0000313" key="9">
    <source>
        <dbReference type="Proteomes" id="UP001642406"/>
    </source>
</evidence>
<dbReference type="PIRSF" id="PIRSF009376">
    <property type="entry name" value="Phospholipase_D_euk"/>
    <property type="match status" value="1"/>
</dbReference>